<keyword evidence="6" id="KW-0418">Kinase</keyword>
<evidence type="ECO:0000259" key="13">
    <source>
        <dbReference type="PROSITE" id="PS50112"/>
    </source>
</evidence>
<evidence type="ECO:0000256" key="5">
    <source>
        <dbReference type="ARBA" id="ARBA00022741"/>
    </source>
</evidence>
<dbReference type="Pfam" id="PF02518">
    <property type="entry name" value="HATPase_c"/>
    <property type="match status" value="1"/>
</dbReference>
<keyword evidence="16" id="KW-1185">Reference proteome</keyword>
<accession>A0ABS0J0D1</accession>
<keyword evidence="5" id="KW-0547">Nucleotide-binding</keyword>
<protein>
    <recommendedName>
        <fullName evidence="2">histidine kinase</fullName>
        <ecNumber evidence="2">2.7.13.3</ecNumber>
    </recommendedName>
</protein>
<dbReference type="PROSITE" id="PS50110">
    <property type="entry name" value="RESPONSE_REGULATORY"/>
    <property type="match status" value="1"/>
</dbReference>
<dbReference type="Gene3D" id="3.40.50.2300">
    <property type="match status" value="1"/>
</dbReference>
<sequence>MDPRQPAERIPTILVVDDDPVARTAVCGYLREAGYAVREAGGGADALILFGTRGADAVLLDWRMPGKGGAEVLPRIAAQDPTVPVIVVSGISEVRELARALRLGAWDFVIKPIEDMAVLDRALVRCLLRAELLREQGRRRETLEDLVRRRTEDLEDANRRLRREIAERREFERALAESEERFRQLMENTSEVFWVRDLASGQLLYLSPAYETVWGRPVQEAMRGGATRLHTVHPDDREGVAAAMAGIATSATPVDAEFRIMRPDGGVRWVHVRAFPVRDGEGNVYRVAGVAEDVTARRTAEEGIRTSLREKEILLREVHHRVKNNLQLIVSLLNLQAAYADGAADRERFIESRNRVASMALAHEELYRANDLASVNIADYVTRLARKLVLSSVDAEVELVLDLPPLFLPVSAAIPCGLILNELVTNAIKHAFADRDAGRIAIAARRDGRQVEVRVSDDGVGLPEGFDPAGGATLGMQLVGSLVAQLGGRLEVASGLVGATFVVRFEENEAEPYGAETPVATDAPGMPGALGSLSGGAGLVGAFIAPDDE</sequence>
<dbReference type="SUPFAM" id="SSF55785">
    <property type="entry name" value="PYP-like sensor domain (PAS domain)"/>
    <property type="match status" value="1"/>
</dbReference>
<evidence type="ECO:0000256" key="6">
    <source>
        <dbReference type="ARBA" id="ARBA00022777"/>
    </source>
</evidence>
<dbReference type="InterPro" id="IPR011495">
    <property type="entry name" value="Sig_transdc_His_kin_sub2_dim/P"/>
</dbReference>
<dbReference type="InterPro" id="IPR000700">
    <property type="entry name" value="PAS-assoc_C"/>
</dbReference>
<evidence type="ECO:0000256" key="1">
    <source>
        <dbReference type="ARBA" id="ARBA00000085"/>
    </source>
</evidence>
<dbReference type="SMART" id="SM00091">
    <property type="entry name" value="PAS"/>
    <property type="match status" value="1"/>
</dbReference>
<evidence type="ECO:0000256" key="4">
    <source>
        <dbReference type="ARBA" id="ARBA00022679"/>
    </source>
</evidence>
<dbReference type="Proteomes" id="UP001194469">
    <property type="component" value="Unassembled WGS sequence"/>
</dbReference>
<dbReference type="EC" id="2.7.13.3" evidence="2"/>
<feature type="coiled-coil region" evidence="10">
    <location>
        <begin position="140"/>
        <end position="188"/>
    </location>
</feature>
<dbReference type="SUPFAM" id="SSF52172">
    <property type="entry name" value="CheY-like"/>
    <property type="match status" value="1"/>
</dbReference>
<dbReference type="InterPro" id="IPR013655">
    <property type="entry name" value="PAS_fold_3"/>
</dbReference>
<feature type="domain" description="PAC" evidence="14">
    <location>
        <begin position="254"/>
        <end position="306"/>
    </location>
</feature>
<organism evidence="15 16">
    <name type="scientific">Nitratidesulfovibrio oxamicus</name>
    <dbReference type="NCBI Taxonomy" id="32016"/>
    <lineage>
        <taxon>Bacteria</taxon>
        <taxon>Pseudomonadati</taxon>
        <taxon>Thermodesulfobacteriota</taxon>
        <taxon>Desulfovibrionia</taxon>
        <taxon>Desulfovibrionales</taxon>
        <taxon>Desulfovibrionaceae</taxon>
        <taxon>Nitratidesulfovibrio</taxon>
    </lineage>
</organism>
<keyword evidence="8" id="KW-0843">Virulence</keyword>
<evidence type="ECO:0000313" key="16">
    <source>
        <dbReference type="Proteomes" id="UP001194469"/>
    </source>
</evidence>
<dbReference type="Pfam" id="PF08447">
    <property type="entry name" value="PAS_3"/>
    <property type="match status" value="1"/>
</dbReference>
<proteinExistence type="predicted"/>
<dbReference type="InterPro" id="IPR035965">
    <property type="entry name" value="PAS-like_dom_sf"/>
</dbReference>
<keyword evidence="10" id="KW-0175">Coiled coil</keyword>
<dbReference type="InterPro" id="IPR003594">
    <property type="entry name" value="HATPase_dom"/>
</dbReference>
<dbReference type="SMART" id="SM00086">
    <property type="entry name" value="PAC"/>
    <property type="match status" value="1"/>
</dbReference>
<comment type="catalytic activity">
    <reaction evidence="1">
        <text>ATP + protein L-histidine = ADP + protein N-phospho-L-histidine.</text>
        <dbReference type="EC" id="2.7.13.3"/>
    </reaction>
</comment>
<dbReference type="InterPro" id="IPR004358">
    <property type="entry name" value="Sig_transdc_His_kin-like_C"/>
</dbReference>
<evidence type="ECO:0000256" key="9">
    <source>
        <dbReference type="PROSITE-ProRule" id="PRU00169"/>
    </source>
</evidence>
<evidence type="ECO:0000256" key="2">
    <source>
        <dbReference type="ARBA" id="ARBA00012438"/>
    </source>
</evidence>
<feature type="domain" description="Response regulatory" evidence="12">
    <location>
        <begin position="12"/>
        <end position="126"/>
    </location>
</feature>
<dbReference type="InterPro" id="IPR005467">
    <property type="entry name" value="His_kinase_dom"/>
</dbReference>
<dbReference type="PANTHER" id="PTHR41523:SF8">
    <property type="entry name" value="ETHYLENE RESPONSE SENSOR PROTEIN"/>
    <property type="match status" value="1"/>
</dbReference>
<name>A0ABS0J0D1_9BACT</name>
<dbReference type="Gene3D" id="3.30.565.10">
    <property type="entry name" value="Histidine kinase-like ATPase, C-terminal domain"/>
    <property type="match status" value="1"/>
</dbReference>
<dbReference type="InterPro" id="IPR011006">
    <property type="entry name" value="CheY-like_superfamily"/>
</dbReference>
<dbReference type="PROSITE" id="PS50112">
    <property type="entry name" value="PAS"/>
    <property type="match status" value="1"/>
</dbReference>
<dbReference type="Gene3D" id="3.30.450.20">
    <property type="entry name" value="PAS domain"/>
    <property type="match status" value="1"/>
</dbReference>
<dbReference type="Pfam" id="PF07568">
    <property type="entry name" value="HisKA_2"/>
    <property type="match status" value="1"/>
</dbReference>
<dbReference type="EMBL" id="VRYY01000045">
    <property type="protein sequence ID" value="MBG3875872.1"/>
    <property type="molecule type" value="Genomic_DNA"/>
</dbReference>
<evidence type="ECO:0000259" key="14">
    <source>
        <dbReference type="PROSITE" id="PS50113"/>
    </source>
</evidence>
<feature type="modified residue" description="4-aspartylphosphate" evidence="9">
    <location>
        <position position="61"/>
    </location>
</feature>
<dbReference type="InterPro" id="IPR001610">
    <property type="entry name" value="PAC"/>
</dbReference>
<dbReference type="SMART" id="SM00448">
    <property type="entry name" value="REC"/>
    <property type="match status" value="1"/>
</dbReference>
<keyword evidence="7" id="KW-0067">ATP-binding</keyword>
<dbReference type="PROSITE" id="PS50113">
    <property type="entry name" value="PAC"/>
    <property type="match status" value="1"/>
</dbReference>
<keyword evidence="3 9" id="KW-0597">Phosphoprotein</keyword>
<dbReference type="CDD" id="cd00130">
    <property type="entry name" value="PAS"/>
    <property type="match status" value="1"/>
</dbReference>
<dbReference type="InterPro" id="IPR000014">
    <property type="entry name" value="PAS"/>
</dbReference>
<gene>
    <name evidence="15" type="ORF">FVW20_02230</name>
</gene>
<dbReference type="InterPro" id="IPR001789">
    <property type="entry name" value="Sig_transdc_resp-reg_receiver"/>
</dbReference>
<evidence type="ECO:0000256" key="8">
    <source>
        <dbReference type="ARBA" id="ARBA00023026"/>
    </source>
</evidence>
<dbReference type="Pfam" id="PF00072">
    <property type="entry name" value="Response_reg"/>
    <property type="match status" value="1"/>
</dbReference>
<reference evidence="15 16" key="1">
    <citation type="submission" date="2019-08" db="EMBL/GenBank/DDBJ databases">
        <authorList>
            <person name="Luo N."/>
        </authorList>
    </citation>
    <scope>NUCLEOTIDE SEQUENCE [LARGE SCALE GENOMIC DNA]</scope>
    <source>
        <strain evidence="15 16">NCIMB 9442</strain>
    </source>
</reference>
<dbReference type="NCBIfam" id="TIGR00229">
    <property type="entry name" value="sensory_box"/>
    <property type="match status" value="1"/>
</dbReference>
<evidence type="ECO:0000256" key="3">
    <source>
        <dbReference type="ARBA" id="ARBA00022553"/>
    </source>
</evidence>
<evidence type="ECO:0000256" key="7">
    <source>
        <dbReference type="ARBA" id="ARBA00022840"/>
    </source>
</evidence>
<dbReference type="PRINTS" id="PR00344">
    <property type="entry name" value="BCTRLSENSOR"/>
</dbReference>
<dbReference type="SMART" id="SM00387">
    <property type="entry name" value="HATPase_c"/>
    <property type="match status" value="1"/>
</dbReference>
<dbReference type="InterPro" id="IPR036890">
    <property type="entry name" value="HATPase_C_sf"/>
</dbReference>
<dbReference type="PROSITE" id="PS50109">
    <property type="entry name" value="HIS_KIN"/>
    <property type="match status" value="1"/>
</dbReference>
<keyword evidence="4" id="KW-0808">Transferase</keyword>
<feature type="domain" description="Histidine kinase" evidence="11">
    <location>
        <begin position="317"/>
        <end position="509"/>
    </location>
</feature>
<dbReference type="PANTHER" id="PTHR41523">
    <property type="entry name" value="TWO-COMPONENT SYSTEM SENSOR PROTEIN"/>
    <property type="match status" value="1"/>
</dbReference>
<feature type="domain" description="PAS" evidence="13">
    <location>
        <begin position="178"/>
        <end position="251"/>
    </location>
</feature>
<evidence type="ECO:0000259" key="12">
    <source>
        <dbReference type="PROSITE" id="PS50110"/>
    </source>
</evidence>
<evidence type="ECO:0000259" key="11">
    <source>
        <dbReference type="PROSITE" id="PS50109"/>
    </source>
</evidence>
<dbReference type="SUPFAM" id="SSF55874">
    <property type="entry name" value="ATPase domain of HSP90 chaperone/DNA topoisomerase II/histidine kinase"/>
    <property type="match status" value="1"/>
</dbReference>
<dbReference type="RefSeq" id="WP_196608112.1">
    <property type="nucleotide sequence ID" value="NZ_VRYY01000045.1"/>
</dbReference>
<evidence type="ECO:0000256" key="10">
    <source>
        <dbReference type="SAM" id="Coils"/>
    </source>
</evidence>
<comment type="caution">
    <text evidence="15">The sequence shown here is derived from an EMBL/GenBank/DDBJ whole genome shotgun (WGS) entry which is preliminary data.</text>
</comment>
<evidence type="ECO:0000313" key="15">
    <source>
        <dbReference type="EMBL" id="MBG3875872.1"/>
    </source>
</evidence>